<protein>
    <submittedName>
        <fullName evidence="1">Uncharacterized protein</fullName>
    </submittedName>
</protein>
<dbReference type="OrthoDB" id="7432864at2"/>
<evidence type="ECO:0000313" key="2">
    <source>
        <dbReference type="Proteomes" id="UP000179145"/>
    </source>
</evidence>
<keyword evidence="2" id="KW-1185">Reference proteome</keyword>
<dbReference type="STRING" id="153496.A0U89_05485"/>
<dbReference type="KEGG" id="kba:A0U89_05485"/>
<accession>A0A1D8USQ3</accession>
<sequence length="144" mass="16122">MSVPTRGAVIRYSYLWADESAVGAEEGRKDRPSLVLALAVRKEDGLTEILVLAVTHSPPRTETDGVLLSPDIKRHLGLDDAPSWIVTTEANFFVWPGPDLRPIPGRKPATVVYGHVPDGLLTRVARSYLNNRQRQRNRMVRRTE</sequence>
<organism evidence="1 2">
    <name type="scientific">Kozakia baliensis</name>
    <dbReference type="NCBI Taxonomy" id="153496"/>
    <lineage>
        <taxon>Bacteria</taxon>
        <taxon>Pseudomonadati</taxon>
        <taxon>Pseudomonadota</taxon>
        <taxon>Alphaproteobacteria</taxon>
        <taxon>Acetobacterales</taxon>
        <taxon>Acetobacteraceae</taxon>
        <taxon>Kozakia</taxon>
    </lineage>
</organism>
<proteinExistence type="predicted"/>
<reference evidence="1 2" key="1">
    <citation type="journal article" date="2016" name="Microb. Cell Fact.">
        <title>Dissection of exopolysaccharide biosynthesis in Kozakia baliensis.</title>
        <authorList>
            <person name="Brandt J.U."/>
            <person name="Jakob F."/>
            <person name="Behr J."/>
            <person name="Geissler A.J."/>
            <person name="Vogel R.F."/>
        </authorList>
    </citation>
    <scope>NUCLEOTIDE SEQUENCE [LARGE SCALE GENOMIC DNA]</scope>
    <source>
        <strain evidence="1 2">DSM 14400</strain>
    </source>
</reference>
<dbReference type="EMBL" id="CP014674">
    <property type="protein sequence ID" value="AOX16668.1"/>
    <property type="molecule type" value="Genomic_DNA"/>
</dbReference>
<dbReference type="AlphaFoldDB" id="A0A1D8USQ3"/>
<dbReference type="RefSeq" id="WP_070402399.1">
    <property type="nucleotide sequence ID" value="NZ_BJVW01000010.1"/>
</dbReference>
<dbReference type="Proteomes" id="UP000179145">
    <property type="component" value="Chromosome"/>
</dbReference>
<evidence type="ECO:0000313" key="1">
    <source>
        <dbReference type="EMBL" id="AOX16668.1"/>
    </source>
</evidence>
<name>A0A1D8USQ3_9PROT</name>
<gene>
    <name evidence="1" type="ORF">A0U89_05485</name>
</gene>